<reference evidence="1 2" key="1">
    <citation type="submission" date="2024-05" db="EMBL/GenBank/DDBJ databases">
        <title>Genome sequencing and assembly of Indian major carp, Cirrhinus mrigala (Hamilton, 1822).</title>
        <authorList>
            <person name="Mohindra V."/>
            <person name="Chowdhury L.M."/>
            <person name="Lal K."/>
            <person name="Jena J.K."/>
        </authorList>
    </citation>
    <scope>NUCLEOTIDE SEQUENCE [LARGE SCALE GENOMIC DNA]</scope>
    <source>
        <strain evidence="1">CM1030</strain>
        <tissue evidence="1">Blood</tissue>
    </source>
</reference>
<feature type="non-terminal residue" evidence="1">
    <location>
        <position position="1"/>
    </location>
</feature>
<dbReference type="AlphaFoldDB" id="A0ABD0QKV1"/>
<sequence length="127" mass="13856">QGPMPGEWMLHPEVVKQIWEVFGPAQVDLFALRENAQFHPAPLGLDAMVQTSPGRGQSLVGSPVLAGLSMALGPDFSPRRLSIGDSVRRDLLLQAGGTPQPVVLQAFCPLPFREPDQQKHNCMCQFV</sequence>
<protein>
    <submittedName>
        <fullName evidence="1">Uncharacterized protein</fullName>
    </submittedName>
</protein>
<comment type="caution">
    <text evidence="1">The sequence shown here is derived from an EMBL/GenBank/DDBJ whole genome shotgun (WGS) entry which is preliminary data.</text>
</comment>
<organism evidence="1 2">
    <name type="scientific">Cirrhinus mrigala</name>
    <name type="common">Mrigala</name>
    <dbReference type="NCBI Taxonomy" id="683832"/>
    <lineage>
        <taxon>Eukaryota</taxon>
        <taxon>Metazoa</taxon>
        <taxon>Chordata</taxon>
        <taxon>Craniata</taxon>
        <taxon>Vertebrata</taxon>
        <taxon>Euteleostomi</taxon>
        <taxon>Actinopterygii</taxon>
        <taxon>Neopterygii</taxon>
        <taxon>Teleostei</taxon>
        <taxon>Ostariophysi</taxon>
        <taxon>Cypriniformes</taxon>
        <taxon>Cyprinidae</taxon>
        <taxon>Labeoninae</taxon>
        <taxon>Labeonini</taxon>
        <taxon>Cirrhinus</taxon>
    </lineage>
</organism>
<gene>
    <name evidence="1" type="ORF">M9458_018335</name>
</gene>
<dbReference type="Proteomes" id="UP001529510">
    <property type="component" value="Unassembled WGS sequence"/>
</dbReference>
<proteinExistence type="predicted"/>
<keyword evidence="2" id="KW-1185">Reference proteome</keyword>
<evidence type="ECO:0000313" key="1">
    <source>
        <dbReference type="EMBL" id="KAL0186665.1"/>
    </source>
</evidence>
<feature type="non-terminal residue" evidence="1">
    <location>
        <position position="127"/>
    </location>
</feature>
<evidence type="ECO:0000313" key="2">
    <source>
        <dbReference type="Proteomes" id="UP001529510"/>
    </source>
</evidence>
<dbReference type="EMBL" id="JAMKFB020000008">
    <property type="protein sequence ID" value="KAL0186665.1"/>
    <property type="molecule type" value="Genomic_DNA"/>
</dbReference>
<name>A0ABD0QKV1_CIRMR</name>
<accession>A0ABD0QKV1</accession>